<dbReference type="PRINTS" id="PR00455">
    <property type="entry name" value="HTHTETR"/>
</dbReference>
<accession>A0A831X6Y2</accession>
<dbReference type="GO" id="GO:0000976">
    <property type="term" value="F:transcription cis-regulatory region binding"/>
    <property type="evidence" value="ECO:0007669"/>
    <property type="project" value="TreeGrafter"/>
</dbReference>
<reference evidence="6" key="1">
    <citation type="journal article" date="2020" name="mSystems">
        <title>Genome- and Community-Level Interaction Insights into Carbon Utilization and Element Cycling Functions of Hydrothermarchaeota in Hydrothermal Sediment.</title>
        <authorList>
            <person name="Zhou Z."/>
            <person name="Liu Y."/>
            <person name="Xu W."/>
            <person name="Pan J."/>
            <person name="Luo Z.H."/>
            <person name="Li M."/>
        </authorList>
    </citation>
    <scope>NUCLEOTIDE SEQUENCE [LARGE SCALE GENOMIC DNA]</scope>
    <source>
        <strain evidence="6">SpSt-210</strain>
    </source>
</reference>
<dbReference type="SUPFAM" id="SSF48498">
    <property type="entry name" value="Tetracyclin repressor-like, C-terminal domain"/>
    <property type="match status" value="1"/>
</dbReference>
<dbReference type="Pfam" id="PF00440">
    <property type="entry name" value="TetR_N"/>
    <property type="match status" value="1"/>
</dbReference>
<sequence>MPRPDRQERAQRILDAAARLFAHYGYDKTTVDEIAREAGVSKGAIYLHWPGKEALAEALLYREVRCVIEDFLQRLETDPEGGTIGSIYRHGLQATFANPLVRAVLSSDNRVLGDYLHRLGPDFYRMRFEAARALIERMQAAGLIRRDLSPEVVTYLLTMLGLGLSTAGGLLPAEVRPPPGEVAEALADVVQRALAPEGGGDREAGKRLVRAYVAEVTQRYEELRGLRRDVDDGQPSDSG</sequence>
<dbReference type="PROSITE" id="PS50977">
    <property type="entry name" value="HTH_TETR_2"/>
    <property type="match status" value="1"/>
</dbReference>
<dbReference type="Gene3D" id="1.10.357.10">
    <property type="entry name" value="Tetracycline Repressor, domain 2"/>
    <property type="match status" value="1"/>
</dbReference>
<dbReference type="AlphaFoldDB" id="A0A831X6Y2"/>
<evidence type="ECO:0000259" key="5">
    <source>
        <dbReference type="PROSITE" id="PS50977"/>
    </source>
</evidence>
<organism evidence="6">
    <name type="scientific">Thermorudis peleae</name>
    <dbReference type="NCBI Taxonomy" id="1382356"/>
    <lineage>
        <taxon>Bacteria</taxon>
        <taxon>Pseudomonadati</taxon>
        <taxon>Thermomicrobiota</taxon>
        <taxon>Thermomicrobia</taxon>
        <taxon>Thermomicrobia incertae sedis</taxon>
        <taxon>Thermorudis</taxon>
    </lineage>
</organism>
<feature type="DNA-binding region" description="H-T-H motif" evidence="4">
    <location>
        <begin position="30"/>
        <end position="49"/>
    </location>
</feature>
<dbReference type="InterPro" id="IPR009057">
    <property type="entry name" value="Homeodomain-like_sf"/>
</dbReference>
<dbReference type="InterPro" id="IPR050109">
    <property type="entry name" value="HTH-type_TetR-like_transc_reg"/>
</dbReference>
<dbReference type="FunFam" id="1.10.10.60:FF:000141">
    <property type="entry name" value="TetR family transcriptional regulator"/>
    <property type="match status" value="1"/>
</dbReference>
<dbReference type="PROSITE" id="PS01081">
    <property type="entry name" value="HTH_TETR_1"/>
    <property type="match status" value="1"/>
</dbReference>
<dbReference type="InterPro" id="IPR001647">
    <property type="entry name" value="HTH_TetR"/>
</dbReference>
<keyword evidence="1" id="KW-0805">Transcription regulation</keyword>
<keyword evidence="2 4" id="KW-0238">DNA-binding</keyword>
<comment type="caution">
    <text evidence="6">The sequence shown here is derived from an EMBL/GenBank/DDBJ whole genome shotgun (WGS) entry which is preliminary data.</text>
</comment>
<protein>
    <submittedName>
        <fullName evidence="6">TetR/AcrR family transcriptional regulator</fullName>
    </submittedName>
</protein>
<dbReference type="PANTHER" id="PTHR30055:SF234">
    <property type="entry name" value="HTH-TYPE TRANSCRIPTIONAL REGULATOR BETI"/>
    <property type="match status" value="1"/>
</dbReference>
<evidence type="ECO:0000256" key="1">
    <source>
        <dbReference type="ARBA" id="ARBA00023015"/>
    </source>
</evidence>
<dbReference type="InterPro" id="IPR023772">
    <property type="entry name" value="DNA-bd_HTH_TetR-type_CS"/>
</dbReference>
<dbReference type="GO" id="GO:0003700">
    <property type="term" value="F:DNA-binding transcription factor activity"/>
    <property type="evidence" value="ECO:0007669"/>
    <property type="project" value="TreeGrafter"/>
</dbReference>
<dbReference type="EMBL" id="DSIY01000087">
    <property type="protein sequence ID" value="HEG90567.1"/>
    <property type="molecule type" value="Genomic_DNA"/>
</dbReference>
<dbReference type="InterPro" id="IPR036271">
    <property type="entry name" value="Tet_transcr_reg_TetR-rel_C_sf"/>
</dbReference>
<proteinExistence type="predicted"/>
<name>A0A831X6Y2_9BACT</name>
<dbReference type="PANTHER" id="PTHR30055">
    <property type="entry name" value="HTH-TYPE TRANSCRIPTIONAL REGULATOR RUTR"/>
    <property type="match status" value="1"/>
</dbReference>
<evidence type="ECO:0000256" key="4">
    <source>
        <dbReference type="PROSITE-ProRule" id="PRU00335"/>
    </source>
</evidence>
<keyword evidence="3" id="KW-0804">Transcription</keyword>
<evidence type="ECO:0000313" key="6">
    <source>
        <dbReference type="EMBL" id="HEG90567.1"/>
    </source>
</evidence>
<feature type="domain" description="HTH tetR-type" evidence="5">
    <location>
        <begin position="7"/>
        <end position="67"/>
    </location>
</feature>
<evidence type="ECO:0000256" key="3">
    <source>
        <dbReference type="ARBA" id="ARBA00023163"/>
    </source>
</evidence>
<gene>
    <name evidence="6" type="ORF">ENP34_03870</name>
</gene>
<evidence type="ECO:0000256" key="2">
    <source>
        <dbReference type="ARBA" id="ARBA00023125"/>
    </source>
</evidence>
<dbReference type="SUPFAM" id="SSF46689">
    <property type="entry name" value="Homeodomain-like"/>
    <property type="match status" value="1"/>
</dbReference>